<proteinExistence type="predicted"/>
<evidence type="ECO:0000313" key="2">
    <source>
        <dbReference type="EMBL" id="EFK54561.1"/>
    </source>
</evidence>
<dbReference type="eggNOG" id="ENOG5032AHH">
    <property type="taxonomic scope" value="Bacteria"/>
</dbReference>
<accession>D7WFC7</accession>
<name>D7WFC7_9CORY</name>
<dbReference type="OrthoDB" id="4424009at2"/>
<keyword evidence="1" id="KW-1133">Transmembrane helix</keyword>
<gene>
    <name evidence="2" type="ORF">HMPREF0291_12219</name>
</gene>
<dbReference type="HOGENOM" id="CLU_3006514_0_0_11"/>
<dbReference type="Proteomes" id="UP000004208">
    <property type="component" value="Unassembled WGS sequence"/>
</dbReference>
<evidence type="ECO:0000313" key="3">
    <source>
        <dbReference type="Proteomes" id="UP000004208"/>
    </source>
</evidence>
<keyword evidence="1" id="KW-0812">Transmembrane</keyword>
<protein>
    <submittedName>
        <fullName evidence="2">Uncharacterized protein</fullName>
    </submittedName>
</protein>
<comment type="caution">
    <text evidence="2">The sequence shown here is derived from an EMBL/GenBank/DDBJ whole genome shotgun (WGS) entry which is preliminary data.</text>
</comment>
<dbReference type="EMBL" id="ACLJ02000003">
    <property type="protein sequence ID" value="EFK54561.1"/>
    <property type="molecule type" value="Genomic_DNA"/>
</dbReference>
<feature type="transmembrane region" description="Helical" evidence="1">
    <location>
        <begin position="28"/>
        <end position="50"/>
    </location>
</feature>
<organism evidence="2 3">
    <name type="scientific">Corynebacterium genitalium ATCC 33030</name>
    <dbReference type="NCBI Taxonomy" id="585529"/>
    <lineage>
        <taxon>Bacteria</taxon>
        <taxon>Bacillati</taxon>
        <taxon>Actinomycetota</taxon>
        <taxon>Actinomycetes</taxon>
        <taxon>Mycobacteriales</taxon>
        <taxon>Corynebacteriaceae</taxon>
        <taxon>Corynebacterium</taxon>
    </lineage>
</organism>
<evidence type="ECO:0000256" key="1">
    <source>
        <dbReference type="SAM" id="Phobius"/>
    </source>
</evidence>
<dbReference type="RefSeq" id="WP_005291562.1">
    <property type="nucleotide sequence ID" value="NZ_CM000961.1"/>
</dbReference>
<keyword evidence="3" id="KW-1185">Reference proteome</keyword>
<reference evidence="2" key="1">
    <citation type="submission" date="2010-06" db="EMBL/GenBank/DDBJ databases">
        <authorList>
            <person name="Muzny D."/>
            <person name="Qin X."/>
            <person name="Buhay C."/>
            <person name="Dugan-Rocha S."/>
            <person name="Ding Y."/>
            <person name="Chen G."/>
            <person name="Hawes A."/>
            <person name="Holder M."/>
            <person name="Jhangiani S."/>
            <person name="Johnson A."/>
            <person name="Khan Z."/>
            <person name="Li Z."/>
            <person name="Liu W."/>
            <person name="Liu X."/>
            <person name="Perez L."/>
            <person name="Shen H."/>
            <person name="Wang Q."/>
            <person name="Watt J."/>
            <person name="Xi L."/>
            <person name="Xin Y."/>
            <person name="Zhou J."/>
            <person name="Deng J."/>
            <person name="Jiang H."/>
            <person name="Liu Y."/>
            <person name="Qu J."/>
            <person name="Song X.-Z."/>
            <person name="Zhang L."/>
            <person name="Villasana D."/>
            <person name="Johnson A."/>
            <person name="Liu J."/>
            <person name="Liyanage D."/>
            <person name="Lorensuhewa L."/>
            <person name="Robinson T."/>
            <person name="Song A."/>
            <person name="Song B.-B."/>
            <person name="Dinh H."/>
            <person name="Thornton R."/>
            <person name="Coyle M."/>
            <person name="Francisco L."/>
            <person name="Jackson L."/>
            <person name="Javaid M."/>
            <person name="Korchina V."/>
            <person name="Kovar C."/>
            <person name="Mata R."/>
            <person name="Mathew T."/>
            <person name="Ngo R."/>
            <person name="Nguyen L."/>
            <person name="Nguyen N."/>
            <person name="Okwuonu G."/>
            <person name="Ongeri F."/>
            <person name="Pham C."/>
            <person name="Simmons D."/>
            <person name="Wilczek-Boney K."/>
            <person name="Hale W."/>
            <person name="Jakkamsetti A."/>
            <person name="Pham P."/>
            <person name="Ruth R."/>
            <person name="San Lucas F."/>
            <person name="Warren J."/>
            <person name="Zhang J."/>
            <person name="Zhao Z."/>
            <person name="Zhou C."/>
            <person name="Zhu D."/>
            <person name="Lee S."/>
            <person name="Bess C."/>
            <person name="Blankenburg K."/>
            <person name="Forbes L."/>
            <person name="Fu Q."/>
            <person name="Gubbala S."/>
            <person name="Hirani K."/>
            <person name="Jayaseelan J.C."/>
            <person name="Lara F."/>
            <person name="Munidasa M."/>
            <person name="Palculict T."/>
            <person name="Patil S."/>
            <person name="Pu L.-L."/>
            <person name="Saada N."/>
            <person name="Tang L."/>
            <person name="Weissenberger G."/>
            <person name="Zhu Y."/>
            <person name="Hemphill L."/>
            <person name="Shang Y."/>
            <person name="Youmans B."/>
            <person name="Ayvaz T."/>
            <person name="Ross M."/>
            <person name="Santibanez J."/>
            <person name="Aqrawi P."/>
            <person name="Gross S."/>
            <person name="Joshi V."/>
            <person name="Fowler G."/>
            <person name="Nazareth L."/>
            <person name="Reid J."/>
            <person name="Worley K."/>
            <person name="Petrosino J."/>
            <person name="Highlander S."/>
            <person name="Gibbs R."/>
        </authorList>
    </citation>
    <scope>NUCLEOTIDE SEQUENCE [LARGE SCALE GENOMIC DNA]</scope>
    <source>
        <strain evidence="2">ATCC 33030</strain>
    </source>
</reference>
<dbReference type="AlphaFoldDB" id="D7WFC7"/>
<keyword evidence="1" id="KW-0472">Membrane</keyword>
<sequence>MNWVVAIAGAVIGALLTGWILSMLGVSGILYTILVLIGSACVSSLAGTLYHRSKMR</sequence>